<evidence type="ECO:0000313" key="2">
    <source>
        <dbReference type="EMBL" id="KAG9453630.1"/>
    </source>
</evidence>
<name>A0AAV7EXK5_ARIFI</name>
<evidence type="ECO:0000259" key="1">
    <source>
        <dbReference type="Pfam" id="PF24769"/>
    </source>
</evidence>
<comment type="caution">
    <text evidence="2">The sequence shown here is derived from an EMBL/GenBank/DDBJ whole genome shotgun (WGS) entry which is preliminary data.</text>
</comment>
<reference evidence="2 3" key="1">
    <citation type="submission" date="2021-07" db="EMBL/GenBank/DDBJ databases">
        <title>The Aristolochia fimbriata genome: insights into angiosperm evolution, floral development and chemical biosynthesis.</title>
        <authorList>
            <person name="Jiao Y."/>
        </authorList>
    </citation>
    <scope>NUCLEOTIDE SEQUENCE [LARGE SCALE GENOMIC DNA]</scope>
    <source>
        <strain evidence="2">IBCAS-2021</strain>
        <tissue evidence="2">Leaf</tissue>
    </source>
</reference>
<dbReference type="InterPro" id="IPR045026">
    <property type="entry name" value="LIMYB"/>
</dbReference>
<dbReference type="Proteomes" id="UP000825729">
    <property type="component" value="Unassembled WGS sequence"/>
</dbReference>
<keyword evidence="3" id="KW-1185">Reference proteome</keyword>
<dbReference type="AlphaFoldDB" id="A0AAV7EXK5"/>
<accession>A0AAV7EXK5</accession>
<dbReference type="EMBL" id="JAINDJ010000003">
    <property type="protein sequence ID" value="KAG9453630.1"/>
    <property type="molecule type" value="Genomic_DNA"/>
</dbReference>
<sequence>MLNSGSGNGWNANTKRVKPDDEVWDGYIKSHPDATKYREQGCDYFEQLQIVVGNSIATRSFAQGTMNVRKNSQQWLVALNEIHDLDPILKFMAPEFLNLHENKVAFIAMNQEERRTWLAWKALLMSDSESFEVQSLDTSLDDEKMMITATTGASIVAYNIIINKSGTAQSQAEQRLRAN</sequence>
<dbReference type="PANTHER" id="PTHR47584:SF14">
    <property type="entry name" value="L10-INTERACTING MYB DOMAIN-CONTAINING PROTEIN-LIKE"/>
    <property type="match status" value="1"/>
</dbReference>
<feature type="domain" description="At2g29880-like C-terminal" evidence="1">
    <location>
        <begin position="78"/>
        <end position="120"/>
    </location>
</feature>
<dbReference type="InterPro" id="IPR056253">
    <property type="entry name" value="At2g29880-like_C"/>
</dbReference>
<dbReference type="Pfam" id="PF24769">
    <property type="entry name" value="At2g29880_C"/>
    <property type="match status" value="1"/>
</dbReference>
<gene>
    <name evidence="2" type="ORF">H6P81_006534</name>
</gene>
<organism evidence="2 3">
    <name type="scientific">Aristolochia fimbriata</name>
    <name type="common">White veined hardy Dutchman's pipe vine</name>
    <dbReference type="NCBI Taxonomy" id="158543"/>
    <lineage>
        <taxon>Eukaryota</taxon>
        <taxon>Viridiplantae</taxon>
        <taxon>Streptophyta</taxon>
        <taxon>Embryophyta</taxon>
        <taxon>Tracheophyta</taxon>
        <taxon>Spermatophyta</taxon>
        <taxon>Magnoliopsida</taxon>
        <taxon>Magnoliidae</taxon>
        <taxon>Piperales</taxon>
        <taxon>Aristolochiaceae</taxon>
        <taxon>Aristolochia</taxon>
    </lineage>
</organism>
<proteinExistence type="predicted"/>
<evidence type="ECO:0000313" key="3">
    <source>
        <dbReference type="Proteomes" id="UP000825729"/>
    </source>
</evidence>
<protein>
    <recommendedName>
        <fullName evidence="1">At2g29880-like C-terminal domain-containing protein</fullName>
    </recommendedName>
</protein>
<dbReference type="PANTHER" id="PTHR47584">
    <property type="match status" value="1"/>
</dbReference>